<evidence type="ECO:0000313" key="2">
    <source>
        <dbReference type="EMBL" id="ACN16250.1"/>
    </source>
</evidence>
<dbReference type="EMBL" id="CP001087">
    <property type="protein sequence ID" value="ACN16250.1"/>
    <property type="molecule type" value="Genomic_DNA"/>
</dbReference>
<dbReference type="Proteomes" id="UP000000442">
    <property type="component" value="Chromosome"/>
</dbReference>
<dbReference type="HOGENOM" id="CLU_1352823_0_0_7"/>
<proteinExistence type="predicted"/>
<feature type="domain" description="DUF3786" evidence="1">
    <location>
        <begin position="21"/>
        <end position="193"/>
    </location>
</feature>
<dbReference type="KEGG" id="dat:HRM2_31690"/>
<dbReference type="Pfam" id="PF12654">
    <property type="entry name" value="DUF3786"/>
    <property type="match status" value="1"/>
</dbReference>
<evidence type="ECO:0000259" key="1">
    <source>
        <dbReference type="Pfam" id="PF12654"/>
    </source>
</evidence>
<dbReference type="AlphaFoldDB" id="C0QL10"/>
<gene>
    <name evidence="2" type="ordered locus">HRM2_31690</name>
</gene>
<evidence type="ECO:0000313" key="3">
    <source>
        <dbReference type="Proteomes" id="UP000000442"/>
    </source>
</evidence>
<protein>
    <recommendedName>
        <fullName evidence="1">DUF3786 domain-containing protein</fullName>
    </recommendedName>
</protein>
<organism evidence="2 3">
    <name type="scientific">Desulforapulum autotrophicum (strain ATCC 43914 / DSM 3382 / VKM B-1955 / HRM2)</name>
    <name type="common">Desulfobacterium autotrophicum</name>
    <dbReference type="NCBI Taxonomy" id="177437"/>
    <lineage>
        <taxon>Bacteria</taxon>
        <taxon>Pseudomonadati</taxon>
        <taxon>Thermodesulfobacteriota</taxon>
        <taxon>Desulfobacteria</taxon>
        <taxon>Desulfobacterales</taxon>
        <taxon>Desulfobacteraceae</taxon>
        <taxon>Desulforapulum</taxon>
    </lineage>
</organism>
<name>C0QL10_DESAH</name>
<reference evidence="2 3" key="1">
    <citation type="journal article" date="2009" name="Environ. Microbiol.">
        <title>Genome sequence of Desulfobacterium autotrophicum HRM2, a marine sulfate reducer oxidizing organic carbon completely to carbon dioxide.</title>
        <authorList>
            <person name="Strittmatter A.W."/>
            <person name="Liesegang H."/>
            <person name="Rabus R."/>
            <person name="Decker I."/>
            <person name="Amann J."/>
            <person name="Andres S."/>
            <person name="Henne A."/>
            <person name="Fricke W.F."/>
            <person name="Martinez-Arias R."/>
            <person name="Bartels D."/>
            <person name="Goesmann A."/>
            <person name="Krause L."/>
            <person name="Puehler A."/>
            <person name="Klenk H.P."/>
            <person name="Richter M."/>
            <person name="Schuler M."/>
            <person name="Gloeckner F.O."/>
            <person name="Meyerdierks A."/>
            <person name="Gottschalk G."/>
            <person name="Amann R."/>
        </authorList>
    </citation>
    <scope>NUCLEOTIDE SEQUENCE [LARGE SCALE GENOMIC DNA]</scope>
    <source>
        <strain evidence="3">ATCC 43914 / DSM 3382 / HRM2</strain>
    </source>
</reference>
<dbReference type="eggNOG" id="ENOG50300KT">
    <property type="taxonomic scope" value="Bacteria"/>
</dbReference>
<dbReference type="STRING" id="177437.HRM2_31690"/>
<accession>C0QL10</accession>
<sequence length="201" mass="21920">MKDNYRKIAANNLARLYADLPQDLAANLPAQRQGNRFQFKAFGRPCTISPDGINLEGQQMSSVFEILISLYALNANPEICILVPFKAFKELPGTAPYVGAFTTHTEGILVPHVEAIKARRKNIVDTLGSPEAVQEPGGDFALVVHPLPKIALCYIFYGADEDFPASVTCLFSANAHRFLPVDGLADVGEYTSRAILGIINQ</sequence>
<keyword evidence="3" id="KW-1185">Reference proteome</keyword>
<dbReference type="InterPro" id="IPR024264">
    <property type="entry name" value="DUF3786"/>
</dbReference>
<dbReference type="OrthoDB" id="5417832at2"/>
<dbReference type="RefSeq" id="WP_015905012.1">
    <property type="nucleotide sequence ID" value="NC_012108.1"/>
</dbReference>